<keyword evidence="10" id="KW-1185">Reference proteome</keyword>
<evidence type="ECO:0000256" key="4">
    <source>
        <dbReference type="ARBA" id="ARBA00016175"/>
    </source>
</evidence>
<reference evidence="11" key="1">
    <citation type="submission" date="2025-08" db="UniProtKB">
        <authorList>
            <consortium name="RefSeq"/>
        </authorList>
    </citation>
    <scope>IDENTIFICATION</scope>
    <source>
        <tissue evidence="11">Seedling</tissue>
    </source>
</reference>
<accession>A0ABM4A941</accession>
<dbReference type="Proteomes" id="UP001652623">
    <property type="component" value="Chromosome 5"/>
</dbReference>
<keyword evidence="8" id="KW-0539">Nucleus</keyword>
<proteinExistence type="inferred from homology"/>
<dbReference type="RefSeq" id="XP_060673231.1">
    <property type="nucleotide sequence ID" value="XM_060817248.1"/>
</dbReference>
<dbReference type="Pfam" id="PF15491">
    <property type="entry name" value="CTC1_2"/>
    <property type="match status" value="1"/>
</dbReference>
<evidence type="ECO:0000256" key="1">
    <source>
        <dbReference type="ARBA" id="ARBA00004123"/>
    </source>
</evidence>
<dbReference type="PANTHER" id="PTHR14865">
    <property type="entry name" value="CST COMPLEX SUBUNIT CTC1"/>
    <property type="match status" value="1"/>
</dbReference>
<keyword evidence="6" id="KW-0779">Telomere</keyword>
<comment type="similarity">
    <text evidence="3">Belongs to the CTC1 family.</text>
</comment>
<protein>
    <recommendedName>
        <fullName evidence="4">CST complex subunit CTC1</fullName>
    </recommendedName>
</protein>
<feature type="region of interest" description="Disordered" evidence="9">
    <location>
        <begin position="20"/>
        <end position="48"/>
    </location>
</feature>
<evidence type="ECO:0000256" key="7">
    <source>
        <dbReference type="ARBA" id="ARBA00023125"/>
    </source>
</evidence>
<evidence type="ECO:0000256" key="6">
    <source>
        <dbReference type="ARBA" id="ARBA00022895"/>
    </source>
</evidence>
<evidence type="ECO:0000256" key="8">
    <source>
        <dbReference type="ARBA" id="ARBA00023242"/>
    </source>
</evidence>
<comment type="subcellular location">
    <subcellularLocation>
        <location evidence="2">Chromosome</location>
        <location evidence="2">Telomere</location>
    </subcellularLocation>
    <subcellularLocation>
        <location evidence="1">Nucleus</location>
    </subcellularLocation>
</comment>
<gene>
    <name evidence="11" type="primary">LOC107420315</name>
</gene>
<evidence type="ECO:0000256" key="5">
    <source>
        <dbReference type="ARBA" id="ARBA00022454"/>
    </source>
</evidence>
<evidence type="ECO:0000256" key="3">
    <source>
        <dbReference type="ARBA" id="ARBA00006332"/>
    </source>
</evidence>
<dbReference type="PANTHER" id="PTHR14865:SF2">
    <property type="entry name" value="CST COMPLEX SUBUNIT CTC1"/>
    <property type="match status" value="1"/>
</dbReference>
<evidence type="ECO:0000313" key="11">
    <source>
        <dbReference type="RefSeq" id="XP_060673231.1"/>
    </source>
</evidence>
<evidence type="ECO:0000256" key="2">
    <source>
        <dbReference type="ARBA" id="ARBA00004574"/>
    </source>
</evidence>
<dbReference type="InterPro" id="IPR042617">
    <property type="entry name" value="CTC1-like"/>
</dbReference>
<dbReference type="InterPro" id="IPR028262">
    <property type="entry name" value="CTC1_plant"/>
</dbReference>
<sequence>MENSKVLTIRELVHGGCPLTATSSPHSLPSKHTTPFPSASTNPNPNPDAPKVLIPLDQPASIVGTLTLPDSTTLRCSCNSCFHFSDGSATVCCDILHLDLRILGKKIRVLAWNFLPFKRGGGFLEIIRWSFPDSDCGPSLGSNVGSFPLTSGSSSVCEDSSKSRYRLHGVLESISPISVVPCTSGFSKSKSTVGSNSTPSTNLQGFLVQILVCECKFCRLMDNTTQEHRNHSFTKSMFLYFCGSASSWHPVFTKLIGNVVCVSGLKKKLVYIGKEESRLMYTTTEKTTLHLLGLLHKKHVQNEKTSIKGKGECGAYIGIVRGIYMQGMVVELDNEVWLLLTDQLLTRPHSVRVGALISVRNVHFVNPKFSWTKMLILGACFKTSITVERFSPLETGCHLLPESQSMLGNFVGSLAFSARLWVLLLVSCFRKKFAGFLSEKEILGSKHVTRLLRIKEGLVQMYASSHLPSSTIRSRHGVFMTLCKHDTCGSECERYSGNLKLVVPLFSFIRHFQDTWIRNLHLGNDNKILSNKILQDNNQHSLLSCEGRSYGQSIRKVFPSEDIGIVLIGSLKISPSSGRLQLVDATASIDVLIPDLSSTWNSNNIYEVIDYSLVIEGMPGQLDHMGLIENELFSCRSVFHFTQLAREVDLTVYIYFCLGSATCRNIPFYPRKKEECQRPESGIFHMLYITHKFPVLQKFQAHTGISDSSSAFVEALILSLNLFLPGEDEIKHLTKDSGDWLRECMEYCDDGNRQGHSSLKRHKVNHESSWAFSGLLENPCKPVREVSACSNSCVKPNEKQKNCNLTSHEVSCLAAIRGVNNHSGVYLVNLNCTRAMSSSQGFCRPIASKVMLEFRPESYYKYQLLQIGCYYITNHDKEDSFCNLMDSGDVSGVKILVTSRIHLWSLSFVSDEVLKNCISTNCLPSVGPSCIGDELLCNTEVFHKMFNDNSLETHSDVSLFLPINIINIIKPSIKEMDENIIPAVTPEGIAEVSPSSGTVVPFPLFLPKSKCLLPEGNLKSLRGNVLAVHGVDHNSVDATLSCQNLAYSLQSRFFHGFASSSCIHILVDNQIVSISGALSKHAFPVGFGPGVDATFHRVLELGGQNVWILTPVSFIVINSIEVVNACGHECSDQVSSMHDASLDTVSSSLIFQLLQRFDCNPTLSHCRVVAVSFMVLEKKNRKDVNLQPKFCSRQDLFDIQLACFVLDDGSSLCCCWADAERAATLLRLHEKLPQKAFENDETEKENSASSTNMSCIERILKNYDRITVKNYGSLFDSLYQDLDVSVSPENALSSSDEGFVKSLVFNACFGTQWRIVASLMDLDAVRQLTEENLLETQPNLYSMPHIWAKEVHNTHPYTEVRNMIQELLDS</sequence>
<evidence type="ECO:0000313" key="10">
    <source>
        <dbReference type="Proteomes" id="UP001652623"/>
    </source>
</evidence>
<keyword evidence="7" id="KW-0238">DNA-binding</keyword>
<organism evidence="10 11">
    <name type="scientific">Ziziphus jujuba</name>
    <name type="common">Chinese jujube</name>
    <name type="synonym">Ziziphus sativa</name>
    <dbReference type="NCBI Taxonomy" id="326968"/>
    <lineage>
        <taxon>Eukaryota</taxon>
        <taxon>Viridiplantae</taxon>
        <taxon>Streptophyta</taxon>
        <taxon>Embryophyta</taxon>
        <taxon>Tracheophyta</taxon>
        <taxon>Spermatophyta</taxon>
        <taxon>Magnoliopsida</taxon>
        <taxon>eudicotyledons</taxon>
        <taxon>Gunneridae</taxon>
        <taxon>Pentapetalae</taxon>
        <taxon>rosids</taxon>
        <taxon>fabids</taxon>
        <taxon>Rosales</taxon>
        <taxon>Rhamnaceae</taxon>
        <taxon>Paliureae</taxon>
        <taxon>Ziziphus</taxon>
    </lineage>
</organism>
<name>A0ABM4A941_ZIZJJ</name>
<evidence type="ECO:0000256" key="9">
    <source>
        <dbReference type="SAM" id="MobiDB-lite"/>
    </source>
</evidence>
<keyword evidence="5" id="KW-0158">Chromosome</keyword>
<feature type="compositionally biased region" description="Polar residues" evidence="9">
    <location>
        <begin position="20"/>
        <end position="43"/>
    </location>
</feature>
<dbReference type="GeneID" id="107420315"/>